<accession>A0A1G4ECI4</accession>
<dbReference type="VEuPathDB" id="PlasmoDB:PVP01_0002240"/>
<dbReference type="Proteomes" id="UP000305196">
    <property type="component" value="Unassembled WGS sequence"/>
</dbReference>
<protein>
    <submittedName>
        <fullName evidence="3">VIR protein</fullName>
    </submittedName>
</protein>
<feature type="region of interest" description="Disordered" evidence="1">
    <location>
        <begin position="230"/>
        <end position="315"/>
    </location>
</feature>
<reference evidence="3 4" key="1">
    <citation type="submission" date="2016-07" db="EMBL/GenBank/DDBJ databases">
        <authorList>
            <consortium name="Pathogen Informatics"/>
        </authorList>
    </citation>
    <scope>NUCLEOTIDE SEQUENCE [LARGE SCALE GENOMIC DNA]</scope>
</reference>
<dbReference type="InterPro" id="IPR008780">
    <property type="entry name" value="Plasmodium_Vir"/>
</dbReference>
<keyword evidence="2" id="KW-0812">Transmembrane</keyword>
<dbReference type="EMBL" id="FLYI01000112">
    <property type="protein sequence ID" value="SCA60221.1"/>
    <property type="molecule type" value="Genomic_DNA"/>
</dbReference>
<evidence type="ECO:0000256" key="2">
    <source>
        <dbReference type="SAM" id="Phobius"/>
    </source>
</evidence>
<gene>
    <name evidence="3" type="ORF">PVC01_000054700</name>
</gene>
<sequence>MAKTAEQILEVSKELGLDKMYKEFFSKQGKSKFAGNCEVFSKGKDQNEAAKNLCNKMVFLLEKIGDEKKKEDRDNYCGYLRYWLYDEIGEIHKDHSTNIDKVSFFKELIKAGNNLYNKSGTLKCSLPNEWGVNLKELKNRKLMYIYIKNYDYIKNNISSKIKDKCDKYSIYRNNISSSYGKYYDVSCGRNASWFSSLPDYFSCIDKHDPKKLLPTVEQCKGKETRGSGGFSWGSLFGSSGSGSGPSDKNRGAGVGGPSKVAGPGSSTDLRQSADSSRSTHTQTLTRQQNSPRGGVLQSPSGKEQPRVDSTGAQQQNVRVASAQPIGVTHSVGEVPLIGFEATNGDLPLEHAALIGMVPNSSSFLDKTFDILKSEYFRHSIVGASIIGALAFLFFYFKSTPIISRSNKRGKKRKKTENNYYEEYEEEFSRYGSEPSVAYSEMTDAYLSYQPRRDSYY</sequence>
<keyword evidence="2" id="KW-0472">Membrane</keyword>
<feature type="compositionally biased region" description="Polar residues" evidence="1">
    <location>
        <begin position="264"/>
        <end position="301"/>
    </location>
</feature>
<dbReference type="VEuPathDB" id="PlasmoDB:PVW1_000024600"/>
<evidence type="ECO:0000256" key="1">
    <source>
        <dbReference type="SAM" id="MobiDB-lite"/>
    </source>
</evidence>
<dbReference type="Pfam" id="PF05795">
    <property type="entry name" value="Plasmodium_Vir"/>
    <property type="match status" value="1"/>
</dbReference>
<keyword evidence="2" id="KW-1133">Transmembrane helix</keyword>
<evidence type="ECO:0000313" key="3">
    <source>
        <dbReference type="EMBL" id="SCA60221.1"/>
    </source>
</evidence>
<dbReference type="VEuPathDB" id="PlasmoDB:PVX_090335"/>
<proteinExistence type="predicted"/>
<name>A0A1G4ECI4_PLAVI</name>
<dbReference type="VEuPathDB" id="PlasmoDB:PVPAM_130005100"/>
<dbReference type="AlphaFoldDB" id="A0A1G4ECI4"/>
<organism evidence="3 4">
    <name type="scientific">Plasmodium vivax</name>
    <name type="common">malaria parasite P. vivax</name>
    <dbReference type="NCBI Taxonomy" id="5855"/>
    <lineage>
        <taxon>Eukaryota</taxon>
        <taxon>Sar</taxon>
        <taxon>Alveolata</taxon>
        <taxon>Apicomplexa</taxon>
        <taxon>Aconoidasida</taxon>
        <taxon>Haemosporida</taxon>
        <taxon>Plasmodiidae</taxon>
        <taxon>Plasmodium</taxon>
        <taxon>Plasmodium (Plasmodium)</taxon>
    </lineage>
</organism>
<feature type="transmembrane region" description="Helical" evidence="2">
    <location>
        <begin position="375"/>
        <end position="396"/>
    </location>
</feature>
<evidence type="ECO:0000313" key="4">
    <source>
        <dbReference type="Proteomes" id="UP000305196"/>
    </source>
</evidence>